<dbReference type="KEGG" id="mpar:F7D14_00035"/>
<feature type="chain" id="PRO_5025593853" evidence="1">
    <location>
        <begin position="23"/>
        <end position="174"/>
    </location>
</feature>
<accession>A0A6B8LX74</accession>
<organism evidence="2 3">
    <name type="scientific">Methylocystis parvus</name>
    <dbReference type="NCBI Taxonomy" id="134"/>
    <lineage>
        <taxon>Bacteria</taxon>
        <taxon>Pseudomonadati</taxon>
        <taxon>Pseudomonadota</taxon>
        <taxon>Alphaproteobacteria</taxon>
        <taxon>Hyphomicrobiales</taxon>
        <taxon>Methylocystaceae</taxon>
        <taxon>Methylocystis</taxon>
    </lineage>
</organism>
<keyword evidence="3" id="KW-1185">Reference proteome</keyword>
<reference evidence="2 3" key="1">
    <citation type="submission" date="2019-09" db="EMBL/GenBank/DDBJ databases">
        <title>Isolation and complete genome sequencing of Methylocystis species.</title>
        <authorList>
            <person name="Rumah B.L."/>
            <person name="Stead C.E."/>
            <person name="Stevens B.C."/>
            <person name="Minton N.P."/>
            <person name="Grosse-Honebrink A."/>
            <person name="Zhang Y."/>
        </authorList>
    </citation>
    <scope>NUCLEOTIDE SEQUENCE [LARGE SCALE GENOMIC DNA]</scope>
    <source>
        <strain evidence="2 3">BRCS2</strain>
    </source>
</reference>
<keyword evidence="1" id="KW-0732">Signal</keyword>
<proteinExistence type="predicted"/>
<dbReference type="RefSeq" id="WP_016918405.1">
    <property type="nucleotide sequence ID" value="NZ_CP044331.1"/>
</dbReference>
<dbReference type="InterPro" id="IPR021471">
    <property type="entry name" value="DUF3124"/>
</dbReference>
<gene>
    <name evidence="2" type="ORF">F7D14_00035</name>
</gene>
<name>A0A6B8LX74_9HYPH</name>
<dbReference type="AlphaFoldDB" id="A0A6B8LX74"/>
<dbReference type="Pfam" id="PF11322">
    <property type="entry name" value="DUF3124"/>
    <property type="match status" value="1"/>
</dbReference>
<dbReference type="EMBL" id="CP044331">
    <property type="protein sequence ID" value="QGM96044.1"/>
    <property type="molecule type" value="Genomic_DNA"/>
</dbReference>
<feature type="signal peptide" evidence="1">
    <location>
        <begin position="1"/>
        <end position="22"/>
    </location>
</feature>
<evidence type="ECO:0000256" key="1">
    <source>
        <dbReference type="SAM" id="SignalP"/>
    </source>
</evidence>
<evidence type="ECO:0000313" key="3">
    <source>
        <dbReference type="Proteomes" id="UP000422569"/>
    </source>
</evidence>
<evidence type="ECO:0000313" key="2">
    <source>
        <dbReference type="EMBL" id="QGM96044.1"/>
    </source>
</evidence>
<protein>
    <submittedName>
        <fullName evidence="2">DUF3124 domain-containing protein</fullName>
    </submittedName>
</protein>
<dbReference type="Proteomes" id="UP000422569">
    <property type="component" value="Chromosome"/>
</dbReference>
<sequence length="174" mass="18160">MQTTSRLLALGLLLALPSAARARDKEASAVNMPAGAAASAPEQKLANKGRTFVPLHSTLIGHGGVTRLNFSGTLSIHNASGTNVLAIDRIDYRSGAGDVVETYVSEPLYLKPYASMQIAVAQDDVRAGVGASFTVDWSTPAGSDDPVVEAAMASFVGTHSYSFLSSGRRVARPQ</sequence>